<protein>
    <submittedName>
        <fullName evidence="2">ATP synthase F0 subunit 8</fullName>
    </submittedName>
</protein>
<name>A0A343C559_9COLE</name>
<evidence type="ECO:0000313" key="2">
    <source>
        <dbReference type="EMBL" id="ARH55165.1"/>
    </source>
</evidence>
<gene>
    <name evidence="2" type="primary">atp8</name>
</gene>
<geneLocation type="mitochondrion" evidence="2"/>
<feature type="transmembrane region" description="Helical" evidence="1">
    <location>
        <begin position="6"/>
        <end position="23"/>
    </location>
</feature>
<dbReference type="AlphaFoldDB" id="A0A343C559"/>
<accession>A0A343C559</accession>
<keyword evidence="2" id="KW-0496">Mitochondrion</keyword>
<sequence length="50" mass="6145">MPQMSPMMWLNLMVLFALTIMLLNNMNYFNNLMNLNYNNDIKIKSMNWKW</sequence>
<proteinExistence type="predicted"/>
<organism evidence="2">
    <name type="scientific">Erotides cosnardi</name>
    <dbReference type="NCBI Taxonomy" id="2026643"/>
    <lineage>
        <taxon>Eukaryota</taxon>
        <taxon>Metazoa</taxon>
        <taxon>Ecdysozoa</taxon>
        <taxon>Arthropoda</taxon>
        <taxon>Hexapoda</taxon>
        <taxon>Insecta</taxon>
        <taxon>Pterygota</taxon>
        <taxon>Neoptera</taxon>
        <taxon>Endopterygota</taxon>
        <taxon>Coleoptera</taxon>
        <taxon>Polyphaga</taxon>
        <taxon>Elateriformia</taxon>
        <taxon>Elateroidea</taxon>
        <taxon>Lycidae</taxon>
        <taxon>Erotinae</taxon>
        <taxon>Erotides</taxon>
    </lineage>
</organism>
<keyword evidence="1" id="KW-0472">Membrane</keyword>
<evidence type="ECO:0000256" key="1">
    <source>
        <dbReference type="SAM" id="Phobius"/>
    </source>
</evidence>
<keyword evidence="1" id="KW-0812">Transmembrane</keyword>
<dbReference type="EMBL" id="KX087336">
    <property type="protein sequence ID" value="ARH55165.1"/>
    <property type="molecule type" value="Genomic_DNA"/>
</dbReference>
<reference evidence="2" key="1">
    <citation type="submission" date="2016-04" db="EMBL/GenBank/DDBJ databases">
        <title>Mitochondria of beetle species.</title>
        <authorList>
            <person name="Hunter A."/>
            <person name="Moriniere J."/>
            <person name="Tang P."/>
            <person name="Linard B."/>
            <person name="Crampton-Platt A."/>
            <person name="Vogler A.P."/>
        </authorList>
    </citation>
    <scope>NUCLEOTIDE SEQUENCE</scope>
</reference>
<keyword evidence="1" id="KW-1133">Transmembrane helix</keyword>